<sequence length="1353" mass="146196">MLDVFQELAEEAHKQPSTLEGLANIVDAPPQYAFTQQELDNKFRGTSNADLRNKISQLETNLAKGALKFRDNGDKLRKLLEMHKQELERRAACSPGTTGWAHRAKHEQRWVNQYGVPEPTPSVPEPKPNPRVREANPSAVLDAYGSLDNSDDDFQPSRADQRRTGPTAAVPRMTKNGSSRAQGMVALSANGGTGSGTGKRRGGVPGLDAARAATHRLGGMHNGLGASQRFPGKPQLLLPGRLTLQRSTRSNDEKVDCTGCDKKGLIKAETYQGDGGIFLCRTCAADQFDVPPSGQLDCDTRHITAPQLKRSGAAPRSTGDFYGQANGAPAVKPGGAGRRAGRPAASRAAGRAKPKEDSTVIEISDDDEPGSGSGSGDVTASDREAVGGPPPRRSHRIGQHRTTTQRFEGLKALYPKEGGLTSVEITGGDMIRLDPEEFLNDTIIDFYIKFVQDEICKLPGGEAILDQCYFFNSFFYKKLTEKSGDGPKKGPAWNQANHARVKKWTKDQDIFSKRFLFVPIHEALHWSLFVICNPGLVAPTAEDSPCMLHLDSMGGCHPTVTIATNLLSYLQLEWQRKIEEGKAGGARSTAFEWAEAEEAVGASAVREFSKATFLHKRLPVPQQDNHCDCGLFLLAYLHYFLHSLPAHIHVNTADKLQDTHAYPNFLGQDWFQAGNASRLRQHIRHVIFRLFADQCRGRAELADALGEVDAEVDSFKALLASGGPTFVPPQDYRYQGEEAQRERIKREQAAAQRKAEQEAAKAAKKAELDAAKAEKKAAERVANGERKKRRREEAGRDRSPQEEDIFVELSSQEQGDTPPQRPTKQLRASLEGGARPLTQAAPRMDSVDLTDGAAEGGSRGDAAGDGSLERDPDFETAPDACALTDSDVEDDEQGGMAALGKRRSGRKRRSTEKAKEAVAAGDLTGGGAGQEEAGNDLAAAKKRRKKWRVLDDERLPGGEQEEAAQQDNGDVRFVAERRASLAGATTTSATAIVRGRILEHARGRFEKARRADLQVAPIGLPPKYDAHFTLLRMEGGAPHVQIWSHADVGTCEDLSTQRPAATFDTPEQAMAWLDRHCGAQAPRQGQPAGSPLDVEECHDLTGADDMEVPDSQPDGVGAAGMESELRDTHPSAAAAANAEPEVPEGWDQWRPAQQLFVEAAHPPQAGDQQQRQEAAPAFRRPAKDPGAIPGFRDTSSEEDEDGRVQHAAGSSAPKEHKHRAKRSAGDHAADALDLTGSAPADGLCSGHGTVIECRGVSGGEANPLGDATTTPGHQQELDDALLARRLQEQEDLQAASAQRGFTSGPADSKPTRTLKAGQASSPGKQAKQRRKSKPETLPDPTQRTLHGFLGPSS</sequence>
<dbReference type="PANTHER" id="PTHR47764:SF2">
    <property type="entry name" value="UBIQUITIN-LIKE PROTEASE FAMILY PROFILE DOMAIN-CONTAINING PROTEIN"/>
    <property type="match status" value="1"/>
</dbReference>
<feature type="region of interest" description="Disordered" evidence="4">
    <location>
        <begin position="1162"/>
        <end position="1227"/>
    </location>
</feature>
<dbReference type="PROSITE" id="PS50600">
    <property type="entry name" value="ULP_PROTEASE"/>
    <property type="match status" value="1"/>
</dbReference>
<keyword evidence="2" id="KW-0645">Protease</keyword>
<feature type="region of interest" description="Disordered" evidence="4">
    <location>
        <begin position="1103"/>
        <end position="1144"/>
    </location>
</feature>
<proteinExistence type="inferred from homology"/>
<feature type="compositionally biased region" description="Basic and acidic residues" evidence="4">
    <location>
        <begin position="752"/>
        <end position="801"/>
    </location>
</feature>
<keyword evidence="7" id="KW-1185">Reference proteome</keyword>
<evidence type="ECO:0000256" key="2">
    <source>
        <dbReference type="ARBA" id="ARBA00022670"/>
    </source>
</evidence>
<feature type="compositionally biased region" description="Low complexity" evidence="4">
    <location>
        <begin position="342"/>
        <end position="351"/>
    </location>
</feature>
<evidence type="ECO:0000256" key="1">
    <source>
        <dbReference type="ARBA" id="ARBA00005234"/>
    </source>
</evidence>
<reference evidence="6 7" key="1">
    <citation type="journal article" date="2024" name="Nat. Commun.">
        <title>Phylogenomics reveals the evolutionary origins of lichenization in chlorophyte algae.</title>
        <authorList>
            <person name="Puginier C."/>
            <person name="Libourel C."/>
            <person name="Otte J."/>
            <person name="Skaloud P."/>
            <person name="Haon M."/>
            <person name="Grisel S."/>
            <person name="Petersen M."/>
            <person name="Berrin J.G."/>
            <person name="Delaux P.M."/>
            <person name="Dal Grande F."/>
            <person name="Keller J."/>
        </authorList>
    </citation>
    <scope>NUCLEOTIDE SEQUENCE [LARGE SCALE GENOMIC DNA]</scope>
    <source>
        <strain evidence="6 7">SAG 2043</strain>
    </source>
</reference>
<gene>
    <name evidence="6" type="ORF">WJX72_012123</name>
</gene>
<comment type="similarity">
    <text evidence="1">Belongs to the peptidase C48 family.</text>
</comment>
<evidence type="ECO:0000313" key="6">
    <source>
        <dbReference type="EMBL" id="KAK9818402.1"/>
    </source>
</evidence>
<dbReference type="Gene3D" id="3.30.310.130">
    <property type="entry name" value="Ubiquitin-related"/>
    <property type="match status" value="1"/>
</dbReference>
<keyword evidence="3" id="KW-0378">Hydrolase</keyword>
<evidence type="ECO:0000256" key="4">
    <source>
        <dbReference type="SAM" id="MobiDB-lite"/>
    </source>
</evidence>
<feature type="region of interest" description="Disordered" evidence="4">
    <location>
        <begin position="752"/>
        <end position="943"/>
    </location>
</feature>
<dbReference type="PANTHER" id="PTHR47764">
    <property type="entry name" value="UBIQUITIN-LIKE-SPECIFIC PROTEASE 2B-RELATED"/>
    <property type="match status" value="1"/>
</dbReference>
<dbReference type="GO" id="GO:0008234">
    <property type="term" value="F:cysteine-type peptidase activity"/>
    <property type="evidence" value="ECO:0007669"/>
    <property type="project" value="InterPro"/>
</dbReference>
<dbReference type="GO" id="GO:0006508">
    <property type="term" value="P:proteolysis"/>
    <property type="evidence" value="ECO:0007669"/>
    <property type="project" value="UniProtKB-KW"/>
</dbReference>
<dbReference type="InterPro" id="IPR003653">
    <property type="entry name" value="Peptidase_C48_C"/>
</dbReference>
<evidence type="ECO:0000259" key="5">
    <source>
        <dbReference type="PROSITE" id="PS50600"/>
    </source>
</evidence>
<dbReference type="Pfam" id="PF02902">
    <property type="entry name" value="Peptidase_C48"/>
    <property type="match status" value="1"/>
</dbReference>
<dbReference type="Gene3D" id="1.10.418.20">
    <property type="match status" value="1"/>
</dbReference>
<feature type="region of interest" description="Disordered" evidence="4">
    <location>
        <begin position="307"/>
        <end position="402"/>
    </location>
</feature>
<dbReference type="InterPro" id="IPR038765">
    <property type="entry name" value="Papain-like_cys_pep_sf"/>
</dbReference>
<name>A0AAW1QA78_9CHLO</name>
<feature type="region of interest" description="Disordered" evidence="4">
    <location>
        <begin position="1246"/>
        <end position="1353"/>
    </location>
</feature>
<protein>
    <recommendedName>
        <fullName evidence="5">Ubiquitin-like protease family profile domain-containing protein</fullName>
    </recommendedName>
</protein>
<dbReference type="Proteomes" id="UP001489004">
    <property type="component" value="Unassembled WGS sequence"/>
</dbReference>
<dbReference type="SUPFAM" id="SSF54001">
    <property type="entry name" value="Cysteine proteinases"/>
    <property type="match status" value="1"/>
</dbReference>
<feature type="compositionally biased region" description="Basic residues" evidence="4">
    <location>
        <begin position="900"/>
        <end position="910"/>
    </location>
</feature>
<evidence type="ECO:0000313" key="7">
    <source>
        <dbReference type="Proteomes" id="UP001489004"/>
    </source>
</evidence>
<accession>A0AAW1QA78</accession>
<comment type="caution">
    <text evidence="6">The sequence shown here is derived from an EMBL/GenBank/DDBJ whole genome shotgun (WGS) entry which is preliminary data.</text>
</comment>
<feature type="domain" description="Ubiquitin-like protease family profile" evidence="5">
    <location>
        <begin position="423"/>
        <end position="640"/>
    </location>
</feature>
<organism evidence="6 7">
    <name type="scientific">[Myrmecia] bisecta</name>
    <dbReference type="NCBI Taxonomy" id="41462"/>
    <lineage>
        <taxon>Eukaryota</taxon>
        <taxon>Viridiplantae</taxon>
        <taxon>Chlorophyta</taxon>
        <taxon>core chlorophytes</taxon>
        <taxon>Trebouxiophyceae</taxon>
        <taxon>Trebouxiales</taxon>
        <taxon>Trebouxiaceae</taxon>
        <taxon>Myrmecia</taxon>
    </lineage>
</organism>
<evidence type="ECO:0000256" key="3">
    <source>
        <dbReference type="ARBA" id="ARBA00022801"/>
    </source>
</evidence>
<dbReference type="EMBL" id="JALJOR010000004">
    <property type="protein sequence ID" value="KAK9818402.1"/>
    <property type="molecule type" value="Genomic_DNA"/>
</dbReference>
<feature type="compositionally biased region" description="Pro residues" evidence="4">
    <location>
        <begin position="118"/>
        <end position="129"/>
    </location>
</feature>
<feature type="region of interest" description="Disordered" evidence="4">
    <location>
        <begin position="114"/>
        <end position="180"/>
    </location>
</feature>